<protein>
    <recommendedName>
        <fullName evidence="1">Amidohydrolase-related domain-containing protein</fullName>
    </recommendedName>
</protein>
<feature type="domain" description="Amidohydrolase-related" evidence="1">
    <location>
        <begin position="6"/>
        <end position="243"/>
    </location>
</feature>
<dbReference type="PANTHER" id="PTHR35563">
    <property type="entry name" value="BARREL METAL-DEPENDENT HYDROLASE, PUTATIVE (AFU_ORTHOLOGUE AFUA_1G16240)-RELATED"/>
    <property type="match status" value="1"/>
</dbReference>
<dbReference type="GO" id="GO:0016787">
    <property type="term" value="F:hydrolase activity"/>
    <property type="evidence" value="ECO:0007669"/>
    <property type="project" value="InterPro"/>
</dbReference>
<evidence type="ECO:0000259" key="1">
    <source>
        <dbReference type="Pfam" id="PF04909"/>
    </source>
</evidence>
<name>A0A9P5C1U1_9PLEO</name>
<keyword evidence="3" id="KW-1185">Reference proteome</keyword>
<dbReference type="OrthoDB" id="2135488at2759"/>
<dbReference type="PANTHER" id="PTHR35563:SF2">
    <property type="entry name" value="BARREL METAL-DEPENDENT HYDROLASE, PUTATIVE (AFU_ORTHOLOGUE AFUA_1G16240)-RELATED"/>
    <property type="match status" value="1"/>
</dbReference>
<evidence type="ECO:0000313" key="2">
    <source>
        <dbReference type="EMBL" id="KAF3040758.1"/>
    </source>
</evidence>
<dbReference type="InterPro" id="IPR052358">
    <property type="entry name" value="Aro_Compnd_Degr_Hydrolases"/>
</dbReference>
<reference evidence="2" key="1">
    <citation type="submission" date="2019-04" db="EMBL/GenBank/DDBJ databases">
        <title>Sequencing of skin fungus with MAO and IRED activity.</title>
        <authorList>
            <person name="Marsaioli A.J."/>
            <person name="Bonatto J.M.C."/>
            <person name="Reis Junior O."/>
        </authorList>
    </citation>
    <scope>NUCLEOTIDE SEQUENCE</scope>
    <source>
        <strain evidence="2">28M1</strain>
    </source>
</reference>
<accession>A0A9P5C1U1</accession>
<sequence length="246" mass="27986">MTFEKTVGISNIVLVQPSIYGNDNACLLDALKAIGPQHGRGVVGIDPGTIKLEELEEWHKLGVRGVRLNLKSTNVQFTERSLREMLKSYEKAIKPLNWVLELFIGMEHIPILDRIAGDLDVRLCIAHFGAPKLPKIKERERPFDPYDLDGFRSLVNLLARGNTWIKFSAAYRFDKDAEMRGIEAIAGELLKTAGDRIVFASDWPHTRFDGLDVRPFVERCLEWTKNAGLTEQVFVLNARELWDIQE</sequence>
<dbReference type="SUPFAM" id="SSF51556">
    <property type="entry name" value="Metallo-dependent hydrolases"/>
    <property type="match status" value="1"/>
</dbReference>
<dbReference type="Pfam" id="PF04909">
    <property type="entry name" value="Amidohydro_2"/>
    <property type="match status" value="1"/>
</dbReference>
<gene>
    <name evidence="2" type="ORF">E8E12_009128</name>
</gene>
<dbReference type="Proteomes" id="UP000758155">
    <property type="component" value="Unassembled WGS sequence"/>
</dbReference>
<dbReference type="InterPro" id="IPR006680">
    <property type="entry name" value="Amidohydro-rel"/>
</dbReference>
<evidence type="ECO:0000313" key="3">
    <source>
        <dbReference type="Proteomes" id="UP000758155"/>
    </source>
</evidence>
<dbReference type="InterPro" id="IPR032466">
    <property type="entry name" value="Metal_Hydrolase"/>
</dbReference>
<dbReference type="EMBL" id="SWKV01000024">
    <property type="protein sequence ID" value="KAF3040758.1"/>
    <property type="molecule type" value="Genomic_DNA"/>
</dbReference>
<proteinExistence type="predicted"/>
<organism evidence="2 3">
    <name type="scientific">Didymella heteroderae</name>
    <dbReference type="NCBI Taxonomy" id="1769908"/>
    <lineage>
        <taxon>Eukaryota</taxon>
        <taxon>Fungi</taxon>
        <taxon>Dikarya</taxon>
        <taxon>Ascomycota</taxon>
        <taxon>Pezizomycotina</taxon>
        <taxon>Dothideomycetes</taxon>
        <taxon>Pleosporomycetidae</taxon>
        <taxon>Pleosporales</taxon>
        <taxon>Pleosporineae</taxon>
        <taxon>Didymellaceae</taxon>
        <taxon>Didymella</taxon>
    </lineage>
</organism>
<comment type="caution">
    <text evidence="2">The sequence shown here is derived from an EMBL/GenBank/DDBJ whole genome shotgun (WGS) entry which is preliminary data.</text>
</comment>
<dbReference type="Gene3D" id="3.20.20.140">
    <property type="entry name" value="Metal-dependent hydrolases"/>
    <property type="match status" value="1"/>
</dbReference>
<dbReference type="AlphaFoldDB" id="A0A9P5C1U1"/>